<evidence type="ECO:0000313" key="2">
    <source>
        <dbReference type="EMBL" id="SSX31072.1"/>
    </source>
</evidence>
<sequence>MTSLNLSSNKKTVLGICIILLITVMSLFDTANARMLPTRSNEDQLDKLRELLRDILETESDYHPKVSNSLIEKRQFQDKDMMTLEDYKNMKEYPMLHAPSSRGALTDKDLRYMEYKRSLPLRFYGLMKNNGDD</sequence>
<feature type="transmembrane region" description="Helical" evidence="1">
    <location>
        <begin position="12"/>
        <end position="31"/>
    </location>
</feature>
<accession>A0A336MKY3</accession>
<evidence type="ECO:0000256" key="1">
    <source>
        <dbReference type="SAM" id="Phobius"/>
    </source>
</evidence>
<gene>
    <name evidence="2" type="primary">CSON003257</name>
</gene>
<dbReference type="VEuPathDB" id="VectorBase:CSON003257"/>
<dbReference type="EMBL" id="UFQT01001588">
    <property type="protein sequence ID" value="SSX31072.1"/>
    <property type="molecule type" value="Genomic_DNA"/>
</dbReference>
<keyword evidence="1" id="KW-0812">Transmembrane</keyword>
<dbReference type="AlphaFoldDB" id="A0A336MKY3"/>
<organism evidence="2">
    <name type="scientific">Culicoides sonorensis</name>
    <name type="common">Biting midge</name>
    <dbReference type="NCBI Taxonomy" id="179676"/>
    <lineage>
        <taxon>Eukaryota</taxon>
        <taxon>Metazoa</taxon>
        <taxon>Ecdysozoa</taxon>
        <taxon>Arthropoda</taxon>
        <taxon>Hexapoda</taxon>
        <taxon>Insecta</taxon>
        <taxon>Pterygota</taxon>
        <taxon>Neoptera</taxon>
        <taxon>Endopterygota</taxon>
        <taxon>Diptera</taxon>
        <taxon>Nematocera</taxon>
        <taxon>Chironomoidea</taxon>
        <taxon>Ceratopogonidae</taxon>
        <taxon>Ceratopogoninae</taxon>
        <taxon>Culicoides</taxon>
        <taxon>Monoculicoides</taxon>
    </lineage>
</organism>
<keyword evidence="1" id="KW-0472">Membrane</keyword>
<keyword evidence="1" id="KW-1133">Transmembrane helix</keyword>
<reference evidence="2" key="1">
    <citation type="submission" date="2018-07" db="EMBL/GenBank/DDBJ databases">
        <authorList>
            <person name="Quirk P.G."/>
            <person name="Krulwich T.A."/>
        </authorList>
    </citation>
    <scope>NUCLEOTIDE SEQUENCE</scope>
</reference>
<proteinExistence type="predicted"/>
<name>A0A336MKY3_CULSO</name>
<protein>
    <submittedName>
        <fullName evidence="2">CSON003257 protein</fullName>
    </submittedName>
</protein>